<dbReference type="PANTHER" id="PTHR24421:SF63">
    <property type="entry name" value="SENSOR HISTIDINE KINASE DESK"/>
    <property type="match status" value="1"/>
</dbReference>
<evidence type="ECO:0000256" key="5">
    <source>
        <dbReference type="SAM" id="Phobius"/>
    </source>
</evidence>
<dbReference type="InterPro" id="IPR050482">
    <property type="entry name" value="Sensor_HK_TwoCompSys"/>
</dbReference>
<evidence type="ECO:0000256" key="2">
    <source>
        <dbReference type="ARBA" id="ARBA00022777"/>
    </source>
</evidence>
<dbReference type="InterPro" id="IPR036890">
    <property type="entry name" value="HATPase_C_sf"/>
</dbReference>
<keyword evidence="4" id="KW-0175">Coiled coil</keyword>
<feature type="transmembrane region" description="Helical" evidence="5">
    <location>
        <begin position="21"/>
        <end position="47"/>
    </location>
</feature>
<proteinExistence type="predicted"/>
<feature type="transmembrane region" description="Helical" evidence="5">
    <location>
        <begin position="144"/>
        <end position="163"/>
    </location>
</feature>
<feature type="coiled-coil region" evidence="4">
    <location>
        <begin position="191"/>
        <end position="218"/>
    </location>
</feature>
<evidence type="ECO:0000256" key="4">
    <source>
        <dbReference type="SAM" id="Coils"/>
    </source>
</evidence>
<dbReference type="Pfam" id="PF07730">
    <property type="entry name" value="HisKA_3"/>
    <property type="match status" value="1"/>
</dbReference>
<organism evidence="7 8">
    <name type="scientific">Corynebacterium suedekumii</name>
    <dbReference type="NCBI Taxonomy" id="3049801"/>
    <lineage>
        <taxon>Bacteria</taxon>
        <taxon>Bacillati</taxon>
        <taxon>Actinomycetota</taxon>
        <taxon>Actinomycetes</taxon>
        <taxon>Mycobacteriales</taxon>
        <taxon>Corynebacteriaceae</taxon>
        <taxon>Corynebacterium</taxon>
    </lineage>
</organism>
<keyword evidence="8" id="KW-1185">Reference proteome</keyword>
<dbReference type="EMBL" id="CP126970">
    <property type="protein sequence ID" value="WIM70749.1"/>
    <property type="molecule type" value="Genomic_DNA"/>
</dbReference>
<accession>A0ABY8VM79</accession>
<dbReference type="Gene3D" id="1.20.5.1930">
    <property type="match status" value="1"/>
</dbReference>
<feature type="transmembrane region" description="Helical" evidence="5">
    <location>
        <begin position="87"/>
        <end position="111"/>
    </location>
</feature>
<dbReference type="InterPro" id="IPR011712">
    <property type="entry name" value="Sig_transdc_His_kin_sub3_dim/P"/>
</dbReference>
<keyword evidence="5" id="KW-1133">Transmembrane helix</keyword>
<dbReference type="Gene3D" id="3.30.565.10">
    <property type="entry name" value="Histidine kinase-like ATPase, C-terminal domain"/>
    <property type="match status" value="1"/>
</dbReference>
<name>A0ABY8VM79_9CORY</name>
<keyword evidence="3" id="KW-0902">Two-component regulatory system</keyword>
<dbReference type="Proteomes" id="UP001238805">
    <property type="component" value="Chromosome"/>
</dbReference>
<dbReference type="PANTHER" id="PTHR24421">
    <property type="entry name" value="NITRATE/NITRITE SENSOR PROTEIN NARX-RELATED"/>
    <property type="match status" value="1"/>
</dbReference>
<feature type="transmembrane region" description="Helical" evidence="5">
    <location>
        <begin position="117"/>
        <end position="137"/>
    </location>
</feature>
<feature type="domain" description="Signal transduction histidine kinase subgroup 3 dimerisation and phosphoacceptor" evidence="6">
    <location>
        <begin position="210"/>
        <end position="274"/>
    </location>
</feature>
<evidence type="ECO:0000256" key="3">
    <source>
        <dbReference type="ARBA" id="ARBA00023012"/>
    </source>
</evidence>
<gene>
    <name evidence="7" type="ORF">QP029_02655</name>
</gene>
<keyword evidence="5" id="KW-0472">Membrane</keyword>
<evidence type="ECO:0000259" key="6">
    <source>
        <dbReference type="Pfam" id="PF07730"/>
    </source>
</evidence>
<feature type="transmembrane region" description="Helical" evidence="5">
    <location>
        <begin position="169"/>
        <end position="193"/>
    </location>
</feature>
<evidence type="ECO:0000313" key="7">
    <source>
        <dbReference type="EMBL" id="WIM70749.1"/>
    </source>
</evidence>
<dbReference type="RefSeq" id="WP_284875329.1">
    <property type="nucleotide sequence ID" value="NZ_CP126970.1"/>
</dbReference>
<reference evidence="7 8" key="1">
    <citation type="submission" date="2023-05" db="EMBL/GenBank/DDBJ databases">
        <title>Corynebacterium suedekumii sp. nov. and Corynebacterium breve sp. nov. isolated from raw cow's milk.</title>
        <authorList>
            <person name="Baer M.K."/>
            <person name="Mehl L."/>
            <person name="Hellmuth R."/>
            <person name="Marke G."/>
            <person name="Lipski A."/>
        </authorList>
    </citation>
    <scope>NUCLEOTIDE SEQUENCE [LARGE SCALE GENOMIC DNA]</scope>
    <source>
        <strain evidence="7 8">LM112</strain>
    </source>
</reference>
<keyword evidence="1" id="KW-0808">Transferase</keyword>
<protein>
    <submittedName>
        <fullName evidence="7">Histidine kinase</fullName>
    </submittedName>
</protein>
<evidence type="ECO:0000256" key="1">
    <source>
        <dbReference type="ARBA" id="ARBA00022679"/>
    </source>
</evidence>
<evidence type="ECO:0000313" key="8">
    <source>
        <dbReference type="Proteomes" id="UP001238805"/>
    </source>
</evidence>
<sequence>MIDTFPHPVRTWRQLGTAGKFLWYTRLSLQLSVVFLPFLFLVALVSSPDVPGWLHWTGAVVLVVSAVSAVAAIQVREELTDQPRPDTRGLFLAGLAGHLLVLAVCLVPQYLDVSDGILIGSAFIIMGLTMNVSVAFIPFLPHRWWVAFAVTVIVGGSLLRTMGTNAGSIYFTLSPVFFVGLTALSVWTAGLMLESDRARRLEADLKVSEERLRFAQELHDTLGQHLAAMSIKAELAQKFAERGDDRLLTELADLRALTGTTLSEMREVVQGYRSINLATEIEGARALLRDAGVELHVTGHSVDVPESARELAAWFVRETTTNVLRHADATAVALTLSPTRVRVRNDGGRGGVDKLGGLAALRRRAADLGAHLTVEHGDGDFTVTLEGLS</sequence>
<keyword evidence="2 7" id="KW-0418">Kinase</keyword>
<dbReference type="GO" id="GO:0016301">
    <property type="term" value="F:kinase activity"/>
    <property type="evidence" value="ECO:0007669"/>
    <property type="project" value="UniProtKB-KW"/>
</dbReference>
<keyword evidence="5" id="KW-0812">Transmembrane</keyword>
<feature type="transmembrane region" description="Helical" evidence="5">
    <location>
        <begin position="53"/>
        <end position="75"/>
    </location>
</feature>